<dbReference type="Gene3D" id="4.10.810.10">
    <property type="entry name" value="Virus Scaffolding Protein, Chain A"/>
    <property type="match status" value="1"/>
</dbReference>
<dbReference type="AlphaFoldDB" id="A0AAW5E1I3"/>
<proteinExistence type="predicted"/>
<organism evidence="2 3">
    <name type="scientific">Fredinandcohnia quinoae</name>
    <dbReference type="NCBI Taxonomy" id="2918902"/>
    <lineage>
        <taxon>Bacteria</taxon>
        <taxon>Bacillati</taxon>
        <taxon>Bacillota</taxon>
        <taxon>Bacilli</taxon>
        <taxon>Bacillales</taxon>
        <taxon>Bacillaceae</taxon>
        <taxon>Fredinandcohnia</taxon>
    </lineage>
</organism>
<feature type="domain" description="IDEAL" evidence="1">
    <location>
        <begin position="33"/>
        <end position="69"/>
    </location>
</feature>
<accession>A0AAW5E1I3</accession>
<protein>
    <submittedName>
        <fullName evidence="2">IDEAL domain-containing protein</fullName>
    </submittedName>
</protein>
<dbReference type="SMART" id="SM00914">
    <property type="entry name" value="IDEAL"/>
    <property type="match status" value="1"/>
</dbReference>
<dbReference type="InterPro" id="IPR014957">
    <property type="entry name" value="IDEAL_dom"/>
</dbReference>
<evidence type="ECO:0000259" key="1">
    <source>
        <dbReference type="SMART" id="SM00914"/>
    </source>
</evidence>
<dbReference type="InterPro" id="IPR027393">
    <property type="entry name" value="Virus_scaffolding_prot_C"/>
</dbReference>
<dbReference type="Proteomes" id="UP001431131">
    <property type="component" value="Unassembled WGS sequence"/>
</dbReference>
<dbReference type="EMBL" id="JAKTTI010000001">
    <property type="protein sequence ID" value="MCH1623967.1"/>
    <property type="molecule type" value="Genomic_DNA"/>
</dbReference>
<dbReference type="Pfam" id="PF08858">
    <property type="entry name" value="IDEAL"/>
    <property type="match status" value="1"/>
</dbReference>
<name>A0AAW5E1I3_9BACI</name>
<keyword evidence="3" id="KW-1185">Reference proteome</keyword>
<sequence length="75" mass="9093">MNHFKKEQKNELIVIPNALEDDEELYEKVAEMVLYRSQISFQKEKLMERIDQSLINRNKEAFMELSKQYITLQNK</sequence>
<dbReference type="RefSeq" id="WP_240252154.1">
    <property type="nucleotide sequence ID" value="NZ_JAKTTI010000001.1"/>
</dbReference>
<comment type="caution">
    <text evidence="2">The sequence shown here is derived from an EMBL/GenBank/DDBJ whole genome shotgun (WGS) entry which is preliminary data.</text>
</comment>
<evidence type="ECO:0000313" key="3">
    <source>
        <dbReference type="Proteomes" id="UP001431131"/>
    </source>
</evidence>
<gene>
    <name evidence="2" type="ORF">MJG50_01395</name>
</gene>
<evidence type="ECO:0000313" key="2">
    <source>
        <dbReference type="EMBL" id="MCH1623967.1"/>
    </source>
</evidence>
<reference evidence="2" key="1">
    <citation type="submission" date="2022-02" db="EMBL/GenBank/DDBJ databases">
        <title>Fredinandcohnia quinoae sp. nov. isolated from Chenopodium quinoa seeds.</title>
        <authorList>
            <person name="Saati-Santamaria Z."/>
            <person name="Flores-Felix J.D."/>
            <person name="Igual J.M."/>
            <person name="Velazquez E."/>
            <person name="Garcia-Fraile P."/>
            <person name="Martinez-Molina E."/>
        </authorList>
    </citation>
    <scope>NUCLEOTIDE SEQUENCE</scope>
    <source>
        <strain evidence="2">SECRCQ15</strain>
    </source>
</reference>